<dbReference type="FunFam" id="3.80.10.10:FF:001016">
    <property type="entry name" value="Leucine Rich Repeat, putative"/>
    <property type="match status" value="1"/>
</dbReference>
<comment type="caution">
    <text evidence="4">The sequence shown here is derived from an EMBL/GenBank/DDBJ whole genome shotgun (WGS) entry which is preliminary data.</text>
</comment>
<dbReference type="InterPro" id="IPR032675">
    <property type="entry name" value="LRR_dom_sf"/>
</dbReference>
<keyword evidence="5" id="KW-1185">Reference proteome</keyword>
<evidence type="ECO:0000256" key="2">
    <source>
        <dbReference type="ARBA" id="ARBA00022737"/>
    </source>
</evidence>
<keyword evidence="1" id="KW-0433">Leucine-rich repeat</keyword>
<feature type="region of interest" description="Disordered" evidence="3">
    <location>
        <begin position="533"/>
        <end position="581"/>
    </location>
</feature>
<dbReference type="PROSITE" id="PS51450">
    <property type="entry name" value="LRR"/>
    <property type="match status" value="1"/>
</dbReference>
<dbReference type="SMART" id="SM00369">
    <property type="entry name" value="LRR_TYP"/>
    <property type="match status" value="3"/>
</dbReference>
<dbReference type="InterPro" id="IPR003591">
    <property type="entry name" value="Leu-rich_rpt_typical-subtyp"/>
</dbReference>
<name>A0A836IKC3_9TRYP</name>
<dbReference type="GO" id="GO:0005737">
    <property type="term" value="C:cytoplasm"/>
    <property type="evidence" value="ECO:0007669"/>
    <property type="project" value="TreeGrafter"/>
</dbReference>
<dbReference type="InterPro" id="IPR001611">
    <property type="entry name" value="Leu-rich_rpt"/>
</dbReference>
<feature type="compositionally biased region" description="Low complexity" evidence="3">
    <location>
        <begin position="35"/>
        <end position="46"/>
    </location>
</feature>
<feature type="compositionally biased region" description="Basic and acidic residues" evidence="3">
    <location>
        <begin position="560"/>
        <end position="580"/>
    </location>
</feature>
<sequence length="696" mass="75078">MQRNHTPGPRPRGAPSQRPRRPLKANVESLKKPASRASRAAMTSASGTIELTRVQQMEAKAARDAVAGAMTKSFPHVAKKLVESISLDVDVETTRQLLLSKKGFVALPSSIGVLCRQLRKLDLSSNDLTDLSPMATLQHLSNLNVAHNDRLASLKGLSGTCLSVLNISFCAVESLEGLEHTALTLRTFIANDNRLQFNSPVLGAVVAGAGEEPAEFTAAREHLPESLRQSVSTSGAVLHAVAQRNYAIFSTFQQCETVVLSRNTRLCQVFPTWGVEEVAAECGEVPSRGSAAAGDEGSDETADDVSATSDDGDHDPARGEKRRRAPATQRRHAGQRASSSMRRSASTAARELAEDLPETVAYKQRRSALALAHPLSVFEKLPRLKKLSLSGCELYSLPVRWFLPRVTELRLAQNHLTSLQPDGVILRSLHILDISNNLFASVETVRRCRYLEQLNVRGNPLIEEGAVQDRARGLTRLEPVVEETATTPSSGTGALPITVQQRVLRLFPNIKLLDGQPVMTVEQVSAAYKERNARSVVERAEETTSGKDSSGDADIAASSHEMRGDLGDAHDAARDRDERGAISGIEPRTVATARTATRSLLSKARRLDPAVIAAEADEKDVVIEAPASVVKTAHASVVRRERVLRRLAPTAASGNDTTAAETKRKGSKTPASPPVVVYGEAAVAKLLEQSRSTSAW</sequence>
<dbReference type="AlphaFoldDB" id="A0A836IKC3"/>
<feature type="compositionally biased region" description="Basic residues" evidence="3">
    <location>
        <begin position="320"/>
        <end position="334"/>
    </location>
</feature>
<dbReference type="RefSeq" id="XP_067757562.1">
    <property type="nucleotide sequence ID" value="XM_067901856.1"/>
</dbReference>
<dbReference type="Gene3D" id="3.80.10.10">
    <property type="entry name" value="Ribonuclease Inhibitor"/>
    <property type="match status" value="2"/>
</dbReference>
<dbReference type="Proteomes" id="UP000674318">
    <property type="component" value="Unassembled WGS sequence"/>
</dbReference>
<evidence type="ECO:0000256" key="1">
    <source>
        <dbReference type="ARBA" id="ARBA00022614"/>
    </source>
</evidence>
<dbReference type="Pfam" id="PF00560">
    <property type="entry name" value="LRR_1"/>
    <property type="match status" value="1"/>
</dbReference>
<proteinExistence type="predicted"/>
<organism evidence="4 5">
    <name type="scientific">Porcisia hertigi</name>
    <dbReference type="NCBI Taxonomy" id="2761500"/>
    <lineage>
        <taxon>Eukaryota</taxon>
        <taxon>Discoba</taxon>
        <taxon>Euglenozoa</taxon>
        <taxon>Kinetoplastea</taxon>
        <taxon>Metakinetoplastina</taxon>
        <taxon>Trypanosomatida</taxon>
        <taxon>Trypanosomatidae</taxon>
        <taxon>Leishmaniinae</taxon>
        <taxon>Porcisia</taxon>
    </lineage>
</organism>
<dbReference type="SUPFAM" id="SSF52058">
    <property type="entry name" value="L domain-like"/>
    <property type="match status" value="1"/>
</dbReference>
<accession>A0A836IKC3</accession>
<keyword evidence="2" id="KW-0677">Repeat</keyword>
<dbReference type="EMBL" id="JAFJZO010000020">
    <property type="protein sequence ID" value="KAG5506400.1"/>
    <property type="molecule type" value="Genomic_DNA"/>
</dbReference>
<evidence type="ECO:0000313" key="5">
    <source>
        <dbReference type="Proteomes" id="UP000674318"/>
    </source>
</evidence>
<dbReference type="PANTHER" id="PTHR15454">
    <property type="entry name" value="NISCHARIN RELATED"/>
    <property type="match status" value="1"/>
</dbReference>
<gene>
    <name evidence="4" type="ORF">JKF63_05903</name>
</gene>
<feature type="compositionally biased region" description="Low complexity" evidence="3">
    <location>
        <begin position="336"/>
        <end position="350"/>
    </location>
</feature>
<feature type="region of interest" description="Disordered" evidence="3">
    <location>
        <begin position="648"/>
        <end position="674"/>
    </location>
</feature>
<reference evidence="4 5" key="1">
    <citation type="submission" date="2021-02" db="EMBL/GenBank/DDBJ databases">
        <title>Porcisia hertigi Genome sequencing and assembly.</title>
        <authorList>
            <person name="Almutairi H."/>
            <person name="Gatherer D."/>
        </authorList>
    </citation>
    <scope>NUCLEOTIDE SEQUENCE [LARGE SCALE GENOMIC DNA]</scope>
    <source>
        <strain evidence="4 5">C119</strain>
    </source>
</reference>
<feature type="region of interest" description="Disordered" evidence="3">
    <location>
        <begin position="1"/>
        <end position="46"/>
    </location>
</feature>
<protein>
    <submittedName>
        <fullName evidence="4">Uncharacterized protein</fullName>
    </submittedName>
</protein>
<feature type="compositionally biased region" description="Basic and acidic residues" evidence="3">
    <location>
        <begin position="533"/>
        <end position="545"/>
    </location>
</feature>
<feature type="region of interest" description="Disordered" evidence="3">
    <location>
        <begin position="286"/>
        <end position="350"/>
    </location>
</feature>
<dbReference type="PANTHER" id="PTHR15454:SF67">
    <property type="entry name" value="LEUCINE-RICH REPEAT PROTEIN (LRRP)"/>
    <property type="match status" value="1"/>
</dbReference>
<evidence type="ECO:0000256" key="3">
    <source>
        <dbReference type="SAM" id="MobiDB-lite"/>
    </source>
</evidence>
<evidence type="ECO:0000313" key="4">
    <source>
        <dbReference type="EMBL" id="KAG5506400.1"/>
    </source>
</evidence>
<dbReference type="KEGG" id="phet:94291933"/>
<dbReference type="OrthoDB" id="277458at2759"/>
<dbReference type="GeneID" id="94291933"/>
<feature type="compositionally biased region" description="Low complexity" evidence="3">
    <location>
        <begin position="546"/>
        <end position="559"/>
    </location>
</feature>